<dbReference type="SMART" id="SM00304">
    <property type="entry name" value="HAMP"/>
    <property type="match status" value="1"/>
</dbReference>
<evidence type="ECO:0000256" key="8">
    <source>
        <dbReference type="ARBA" id="ARBA00022989"/>
    </source>
</evidence>
<sequence>MALRPDAHLPRIRLRFTALYATTLLVVLLSAATALRFALRATLEREFSESVAASAGFVQQFFRTEIHELRTIEGTIVHVTEELVFEDRAIRVRRPDGSMVGDSAKLARRAQDLPVGPVRVMRVPLDPPLAPGYYVEVRASLSNMLALQQQVDRWFLIGIPFLVLCAAGAGWWLTGRTLRPVGAMADAAARIAPASGIRLPVDDPRDEIGRLGLRFNALLDRLDGALSQQREFLADAAHELRTPIARMRARVELAMLGVSVQGPDGADVTGEVARGDVLIALDGELRAVSHQVDELLQLARADAMGDEAPVLRRLFLDDLVADELPRWRPQAVKLGLSLDFVVLEETPVLGDPVLLSRLVGVLVDNALRYGHEGGDVRLSVRPDNGVARFEVEDNGIGIPASDRARIFDRFYRGEDARHKRADGSGLGLAIAMWIVRRHGGRIDVAEGTAGGSVFVVRLPLAQG</sequence>
<dbReference type="EC" id="2.7.13.3" evidence="3"/>
<proteinExistence type="predicted"/>
<dbReference type="SUPFAM" id="SSF55874">
    <property type="entry name" value="ATPase domain of HSP90 chaperone/DNA topoisomerase II/histidine kinase"/>
    <property type="match status" value="1"/>
</dbReference>
<dbReference type="InterPro" id="IPR036890">
    <property type="entry name" value="HATPase_C_sf"/>
</dbReference>
<name>C1AA61_GEMAT</name>
<evidence type="ECO:0000256" key="11">
    <source>
        <dbReference type="SAM" id="Phobius"/>
    </source>
</evidence>
<feature type="transmembrane region" description="Helical" evidence="11">
    <location>
        <begin position="154"/>
        <end position="173"/>
    </location>
</feature>
<evidence type="ECO:0000313" key="15">
    <source>
        <dbReference type="Proteomes" id="UP000002209"/>
    </source>
</evidence>
<dbReference type="KEGG" id="gau:GAU_2617"/>
<evidence type="ECO:0000256" key="5">
    <source>
        <dbReference type="ARBA" id="ARBA00022679"/>
    </source>
</evidence>
<dbReference type="EMBL" id="AP009153">
    <property type="protein sequence ID" value="BAH39659.1"/>
    <property type="molecule type" value="Genomic_DNA"/>
</dbReference>
<comment type="catalytic activity">
    <reaction evidence="1">
        <text>ATP + protein L-histidine = ADP + protein N-phospho-L-histidine.</text>
        <dbReference type="EC" id="2.7.13.3"/>
    </reaction>
</comment>
<protein>
    <recommendedName>
        <fullName evidence="3">histidine kinase</fullName>
        <ecNumber evidence="3">2.7.13.3</ecNumber>
    </recommendedName>
</protein>
<evidence type="ECO:0000313" key="14">
    <source>
        <dbReference type="EMBL" id="BAH39659.1"/>
    </source>
</evidence>
<dbReference type="AlphaFoldDB" id="C1AA61"/>
<dbReference type="SMART" id="SM00387">
    <property type="entry name" value="HATPase_c"/>
    <property type="match status" value="1"/>
</dbReference>
<dbReference type="RefSeq" id="WP_015894428.1">
    <property type="nucleotide sequence ID" value="NC_012489.1"/>
</dbReference>
<dbReference type="Pfam" id="PF00512">
    <property type="entry name" value="HisKA"/>
    <property type="match status" value="1"/>
</dbReference>
<evidence type="ECO:0000259" key="12">
    <source>
        <dbReference type="PROSITE" id="PS50109"/>
    </source>
</evidence>
<evidence type="ECO:0000256" key="7">
    <source>
        <dbReference type="ARBA" id="ARBA00022777"/>
    </source>
</evidence>
<dbReference type="Gene3D" id="6.10.340.10">
    <property type="match status" value="1"/>
</dbReference>
<keyword evidence="7 14" id="KW-0418">Kinase</keyword>
<keyword evidence="8 11" id="KW-1133">Transmembrane helix</keyword>
<dbReference type="SMART" id="SM00388">
    <property type="entry name" value="HisKA"/>
    <property type="match status" value="1"/>
</dbReference>
<evidence type="ECO:0000256" key="9">
    <source>
        <dbReference type="ARBA" id="ARBA00023012"/>
    </source>
</evidence>
<keyword evidence="5" id="KW-0808">Transferase</keyword>
<dbReference type="InterPro" id="IPR036097">
    <property type="entry name" value="HisK_dim/P_sf"/>
</dbReference>
<dbReference type="Proteomes" id="UP000002209">
    <property type="component" value="Chromosome"/>
</dbReference>
<keyword evidence="10 11" id="KW-0472">Membrane</keyword>
<feature type="transmembrane region" description="Helical" evidence="11">
    <location>
        <begin position="18"/>
        <end position="39"/>
    </location>
</feature>
<dbReference type="InterPro" id="IPR003594">
    <property type="entry name" value="HATPase_dom"/>
</dbReference>
<dbReference type="InterPro" id="IPR004358">
    <property type="entry name" value="Sig_transdc_His_kin-like_C"/>
</dbReference>
<dbReference type="PRINTS" id="PR00344">
    <property type="entry name" value="BCTRLSENSOR"/>
</dbReference>
<comment type="subcellular location">
    <subcellularLocation>
        <location evidence="2">Membrane</location>
    </subcellularLocation>
</comment>
<dbReference type="Gene3D" id="1.10.287.130">
    <property type="match status" value="1"/>
</dbReference>
<dbReference type="OrthoDB" id="9786919at2"/>
<evidence type="ECO:0000256" key="4">
    <source>
        <dbReference type="ARBA" id="ARBA00022553"/>
    </source>
</evidence>
<dbReference type="InterPro" id="IPR005467">
    <property type="entry name" value="His_kinase_dom"/>
</dbReference>
<dbReference type="SUPFAM" id="SSF47384">
    <property type="entry name" value="Homodimeric domain of signal transducing histidine kinase"/>
    <property type="match status" value="1"/>
</dbReference>
<dbReference type="InterPro" id="IPR050428">
    <property type="entry name" value="TCS_sensor_his_kinase"/>
</dbReference>
<dbReference type="InterPro" id="IPR003660">
    <property type="entry name" value="HAMP_dom"/>
</dbReference>
<gene>
    <name evidence="14" type="ordered locus">GAU_2617</name>
</gene>
<evidence type="ECO:0000256" key="6">
    <source>
        <dbReference type="ARBA" id="ARBA00022692"/>
    </source>
</evidence>
<dbReference type="CDD" id="cd00082">
    <property type="entry name" value="HisKA"/>
    <property type="match status" value="1"/>
</dbReference>
<keyword evidence="15" id="KW-1185">Reference proteome</keyword>
<dbReference type="GO" id="GO:0005886">
    <property type="term" value="C:plasma membrane"/>
    <property type="evidence" value="ECO:0007669"/>
    <property type="project" value="TreeGrafter"/>
</dbReference>
<evidence type="ECO:0000259" key="13">
    <source>
        <dbReference type="PROSITE" id="PS50885"/>
    </source>
</evidence>
<feature type="domain" description="Histidine kinase" evidence="12">
    <location>
        <begin position="235"/>
        <end position="462"/>
    </location>
</feature>
<dbReference type="Pfam" id="PF02518">
    <property type="entry name" value="HATPase_c"/>
    <property type="match status" value="1"/>
</dbReference>
<dbReference type="InterPro" id="IPR003661">
    <property type="entry name" value="HisK_dim/P_dom"/>
</dbReference>
<keyword evidence="6 11" id="KW-0812">Transmembrane</keyword>
<dbReference type="PANTHER" id="PTHR45436">
    <property type="entry name" value="SENSOR HISTIDINE KINASE YKOH"/>
    <property type="match status" value="1"/>
</dbReference>
<evidence type="ECO:0000256" key="1">
    <source>
        <dbReference type="ARBA" id="ARBA00000085"/>
    </source>
</evidence>
<feature type="domain" description="HAMP" evidence="13">
    <location>
        <begin position="175"/>
        <end position="227"/>
    </location>
</feature>
<reference evidence="15" key="1">
    <citation type="submission" date="2006-03" db="EMBL/GenBank/DDBJ databases">
        <title>Complete genome sequence of Gemmatimonas aurantiaca T-27 that represents a novel phylum Gemmatimonadetes.</title>
        <authorList>
            <person name="Takasaki K."/>
            <person name="Ichikawa N."/>
            <person name="Miura H."/>
            <person name="Matsushita S."/>
            <person name="Watanabe Y."/>
            <person name="Oguchi A."/>
            <person name="Ankai A."/>
            <person name="Yashiro I."/>
            <person name="Takahashi M."/>
            <person name="Terui Y."/>
            <person name="Fukui S."/>
            <person name="Yokoyama H."/>
            <person name="Tanikawa S."/>
            <person name="Hanada S."/>
            <person name="Kamagata Y."/>
            <person name="Fujita N."/>
        </authorList>
    </citation>
    <scope>NUCLEOTIDE SEQUENCE [LARGE SCALE GENOMIC DNA]</scope>
    <source>
        <strain evidence="15">T-27 / DSM 14586 / JCM 11422 / NBRC 100505</strain>
    </source>
</reference>
<dbReference type="eggNOG" id="COG2205">
    <property type="taxonomic scope" value="Bacteria"/>
</dbReference>
<keyword evidence="4" id="KW-0597">Phosphoprotein</keyword>
<dbReference type="Pfam" id="PF00672">
    <property type="entry name" value="HAMP"/>
    <property type="match status" value="1"/>
</dbReference>
<dbReference type="CDD" id="cd00075">
    <property type="entry name" value="HATPase"/>
    <property type="match status" value="1"/>
</dbReference>
<dbReference type="STRING" id="379066.GAU_2617"/>
<evidence type="ECO:0000256" key="2">
    <source>
        <dbReference type="ARBA" id="ARBA00004370"/>
    </source>
</evidence>
<dbReference type="Gene3D" id="3.30.565.10">
    <property type="entry name" value="Histidine kinase-like ATPase, C-terminal domain"/>
    <property type="match status" value="1"/>
</dbReference>
<evidence type="ECO:0000256" key="10">
    <source>
        <dbReference type="ARBA" id="ARBA00023136"/>
    </source>
</evidence>
<dbReference type="PROSITE" id="PS50109">
    <property type="entry name" value="HIS_KIN"/>
    <property type="match status" value="1"/>
</dbReference>
<evidence type="ECO:0000256" key="3">
    <source>
        <dbReference type="ARBA" id="ARBA00012438"/>
    </source>
</evidence>
<dbReference type="PROSITE" id="PS50885">
    <property type="entry name" value="HAMP"/>
    <property type="match status" value="1"/>
</dbReference>
<organism evidence="14 15">
    <name type="scientific">Gemmatimonas aurantiaca (strain DSM 14586 / JCM 11422 / NBRC 100505 / T-27)</name>
    <dbReference type="NCBI Taxonomy" id="379066"/>
    <lineage>
        <taxon>Bacteria</taxon>
        <taxon>Pseudomonadati</taxon>
        <taxon>Gemmatimonadota</taxon>
        <taxon>Gemmatimonadia</taxon>
        <taxon>Gemmatimonadales</taxon>
        <taxon>Gemmatimonadaceae</taxon>
        <taxon>Gemmatimonas</taxon>
    </lineage>
</organism>
<dbReference type="PANTHER" id="PTHR45436:SF5">
    <property type="entry name" value="SENSOR HISTIDINE KINASE TRCS"/>
    <property type="match status" value="1"/>
</dbReference>
<dbReference type="HOGENOM" id="CLU_000445_89_6_0"/>
<accession>C1AA61</accession>
<keyword evidence="9" id="KW-0902">Two-component regulatory system</keyword>
<dbReference type="GO" id="GO:0000155">
    <property type="term" value="F:phosphorelay sensor kinase activity"/>
    <property type="evidence" value="ECO:0007669"/>
    <property type="project" value="InterPro"/>
</dbReference>